<dbReference type="SMART" id="SM01340">
    <property type="entry name" value="DNA_mis_repair"/>
    <property type="match status" value="1"/>
</dbReference>
<evidence type="ECO:0000256" key="3">
    <source>
        <dbReference type="SAM" id="MobiDB-lite"/>
    </source>
</evidence>
<protein>
    <submittedName>
        <fullName evidence="6">Mismatch repair endonuclease PMS2</fullName>
    </submittedName>
</protein>
<evidence type="ECO:0000259" key="5">
    <source>
        <dbReference type="SMART" id="SM01340"/>
    </source>
</evidence>
<dbReference type="InterPro" id="IPR013507">
    <property type="entry name" value="DNA_mismatch_S5_2-like"/>
</dbReference>
<feature type="compositionally biased region" description="Low complexity" evidence="3">
    <location>
        <begin position="459"/>
        <end position="488"/>
    </location>
</feature>
<dbReference type="Gene3D" id="3.30.1540.20">
    <property type="entry name" value="MutL, C-terminal domain, dimerisation subdomain"/>
    <property type="match status" value="1"/>
</dbReference>
<dbReference type="SUPFAM" id="SSF118116">
    <property type="entry name" value="DNA mismatch repair protein MutL"/>
    <property type="match status" value="1"/>
</dbReference>
<feature type="compositionally biased region" description="Polar residues" evidence="3">
    <location>
        <begin position="509"/>
        <end position="531"/>
    </location>
</feature>
<reference evidence="6 7" key="1">
    <citation type="journal article" date="2018" name="Plant J.">
        <title>Genome sequences of Chlorella sorokiniana UTEX 1602 and Micractinium conductrix SAG 241.80: implications to maltose excretion by a green alga.</title>
        <authorList>
            <person name="Arriola M.B."/>
            <person name="Velmurugan N."/>
            <person name="Zhang Y."/>
            <person name="Plunkett M.H."/>
            <person name="Hondzo H."/>
            <person name="Barney B.M."/>
        </authorList>
    </citation>
    <scope>NUCLEOTIDE SEQUENCE [LARGE SCALE GENOMIC DNA]</scope>
    <source>
        <strain evidence="7">UTEX 1602</strain>
    </source>
</reference>
<dbReference type="Pfam" id="PF01119">
    <property type="entry name" value="DNA_mis_repair"/>
    <property type="match status" value="1"/>
</dbReference>
<dbReference type="GO" id="GO:0030983">
    <property type="term" value="F:mismatched DNA binding"/>
    <property type="evidence" value="ECO:0007669"/>
    <property type="project" value="InterPro"/>
</dbReference>
<dbReference type="SMART" id="SM00853">
    <property type="entry name" value="MutL_C"/>
    <property type="match status" value="1"/>
</dbReference>
<feature type="region of interest" description="Disordered" evidence="3">
    <location>
        <begin position="454"/>
        <end position="491"/>
    </location>
</feature>
<keyword evidence="2" id="KW-0227">DNA damage</keyword>
<evidence type="ECO:0000259" key="4">
    <source>
        <dbReference type="SMART" id="SM00853"/>
    </source>
</evidence>
<dbReference type="InterPro" id="IPR042121">
    <property type="entry name" value="MutL_C_regsub"/>
</dbReference>
<organism evidence="6 7">
    <name type="scientific">Chlorella sorokiniana</name>
    <name type="common">Freshwater green alga</name>
    <dbReference type="NCBI Taxonomy" id="3076"/>
    <lineage>
        <taxon>Eukaryota</taxon>
        <taxon>Viridiplantae</taxon>
        <taxon>Chlorophyta</taxon>
        <taxon>core chlorophytes</taxon>
        <taxon>Trebouxiophyceae</taxon>
        <taxon>Chlorellales</taxon>
        <taxon>Chlorellaceae</taxon>
        <taxon>Chlorella clade</taxon>
        <taxon>Chlorella</taxon>
    </lineage>
</organism>
<dbReference type="InterPro" id="IPR038973">
    <property type="entry name" value="MutL/Mlh/Pms-like"/>
</dbReference>
<dbReference type="SUPFAM" id="SSF55874">
    <property type="entry name" value="ATPase domain of HSP90 chaperone/DNA topoisomerase II/histidine kinase"/>
    <property type="match status" value="1"/>
</dbReference>
<dbReference type="EMBL" id="LHPG02000014">
    <property type="protein sequence ID" value="PRW39172.1"/>
    <property type="molecule type" value="Genomic_DNA"/>
</dbReference>
<dbReference type="GO" id="GO:0016887">
    <property type="term" value="F:ATP hydrolysis activity"/>
    <property type="evidence" value="ECO:0007669"/>
    <property type="project" value="InterPro"/>
</dbReference>
<dbReference type="Proteomes" id="UP000239899">
    <property type="component" value="Unassembled WGS sequence"/>
</dbReference>
<dbReference type="FunFam" id="3.30.1370.100:FF:000001">
    <property type="entry name" value="Mismatch repair endonuclease pms1, putative"/>
    <property type="match status" value="1"/>
</dbReference>
<dbReference type="GO" id="GO:0006298">
    <property type="term" value="P:mismatch repair"/>
    <property type="evidence" value="ECO:0007669"/>
    <property type="project" value="InterPro"/>
</dbReference>
<dbReference type="PROSITE" id="PS00058">
    <property type="entry name" value="DNA_MISMATCH_REPAIR_1"/>
    <property type="match status" value="1"/>
</dbReference>
<dbReference type="InterPro" id="IPR020568">
    <property type="entry name" value="Ribosomal_Su5_D2-typ_SF"/>
</dbReference>
<dbReference type="GO" id="GO:0140664">
    <property type="term" value="F:ATP-dependent DNA damage sensor activity"/>
    <property type="evidence" value="ECO:0007669"/>
    <property type="project" value="InterPro"/>
</dbReference>
<comment type="caution">
    <text evidence="6">The sequence shown here is derived from an EMBL/GenBank/DDBJ whole genome shotgun (WGS) entry which is preliminary data.</text>
</comment>
<evidence type="ECO:0000256" key="2">
    <source>
        <dbReference type="ARBA" id="ARBA00022763"/>
    </source>
</evidence>
<dbReference type="Pfam" id="PF08676">
    <property type="entry name" value="MutL_C"/>
    <property type="match status" value="1"/>
</dbReference>
<dbReference type="Gene3D" id="3.30.1370.100">
    <property type="entry name" value="MutL, C-terminal domain, regulatory subdomain"/>
    <property type="match status" value="1"/>
</dbReference>
<dbReference type="InterPro" id="IPR014790">
    <property type="entry name" value="MutL_C"/>
</dbReference>
<dbReference type="InterPro" id="IPR014762">
    <property type="entry name" value="DNA_mismatch_repair_CS"/>
</dbReference>
<feature type="region of interest" description="Disordered" evidence="3">
    <location>
        <begin position="408"/>
        <end position="438"/>
    </location>
</feature>
<dbReference type="Gene3D" id="3.30.230.10">
    <property type="match status" value="1"/>
</dbReference>
<dbReference type="InterPro" id="IPR037198">
    <property type="entry name" value="MutL_C_sf"/>
</dbReference>
<keyword evidence="6" id="KW-0540">Nuclease</keyword>
<dbReference type="PANTHER" id="PTHR10073">
    <property type="entry name" value="DNA MISMATCH REPAIR PROTEIN MLH, PMS, MUTL"/>
    <property type="match status" value="1"/>
</dbReference>
<keyword evidence="7" id="KW-1185">Reference proteome</keyword>
<dbReference type="OrthoDB" id="10254304at2759"/>
<feature type="domain" description="DNA mismatch repair protein S5" evidence="5">
    <location>
        <begin position="238"/>
        <end position="365"/>
    </location>
</feature>
<name>A0A2P6TIY1_CHLSO</name>
<dbReference type="InterPro" id="IPR042120">
    <property type="entry name" value="MutL_C_dimsub"/>
</dbReference>
<proteinExistence type="inferred from homology"/>
<feature type="region of interest" description="Disordered" evidence="3">
    <location>
        <begin position="508"/>
        <end position="545"/>
    </location>
</feature>
<keyword evidence="6" id="KW-0378">Hydrolase</keyword>
<accession>A0A2P6TIY1</accession>
<evidence type="ECO:0000313" key="6">
    <source>
        <dbReference type="EMBL" id="PRW39172.1"/>
    </source>
</evidence>
<dbReference type="NCBIfam" id="TIGR00585">
    <property type="entry name" value="mutl"/>
    <property type="match status" value="1"/>
</dbReference>
<dbReference type="PANTHER" id="PTHR10073:SF52">
    <property type="entry name" value="MISMATCH REPAIR ENDONUCLEASE PMS2"/>
    <property type="match status" value="1"/>
</dbReference>
<feature type="compositionally biased region" description="Low complexity" evidence="3">
    <location>
        <begin position="424"/>
        <end position="436"/>
    </location>
</feature>
<dbReference type="InterPro" id="IPR014721">
    <property type="entry name" value="Ribsml_uS5_D2-typ_fold_subgr"/>
</dbReference>
<dbReference type="InterPro" id="IPR002099">
    <property type="entry name" value="MutL/Mlh/PMS"/>
</dbReference>
<dbReference type="GO" id="GO:0004519">
    <property type="term" value="F:endonuclease activity"/>
    <property type="evidence" value="ECO:0007669"/>
    <property type="project" value="UniProtKB-KW"/>
</dbReference>
<feature type="domain" description="MutL C-terminal dimerisation" evidence="4">
    <location>
        <begin position="569"/>
        <end position="728"/>
    </location>
</feature>
<keyword evidence="6" id="KW-0255">Endonuclease</keyword>
<gene>
    <name evidence="6" type="ORF">C2E21_6888</name>
</gene>
<dbReference type="CDD" id="cd03484">
    <property type="entry name" value="MutL_Trans_hPMS_2_like"/>
    <property type="match status" value="1"/>
</dbReference>
<sequence length="771" mass="81562">MEGSGGGAPPPALAAAGGGRRSAAAIKPIDREAVHRICSGQVILDLATAVKELVENALDAGATAIEIRLKEYGSELLEVADNGHGVSPDNYQALTLKYHTSKIEGFDDLQELATFGFRGEALSSLCAVADVSVVTRTAEQDVGVRLSYDHNGRLVGQAGAARTVGTTVAVRDLFKRLPVRHKEFVRHIKREYARLVGLLQAYALICTGVRLVCTNQVGNGARTTVVSTQGGRSIRDNILAVFGGKAVEGMESLEVQVDADGTAVTIAGWVSKATASSGRAAGDRQFFFLNGRPVDLPKATKALNECYRSLSSPAAAASKPMAVVDFRLPPDTFDVNVTPDKRKVFLHAEKKVLAAFTEGLQALWEPSRNTYAVNDAVATQQAQRGGSQAVAAGPRSVPAFSQFAASQAQAAGAAESEDGEDEGAAAAAPAGGASEPPAKRRAVLPLAAFALGGAGGSQAGASPASQQQTQQQPLSSQQQQQASQQQGSKQRSLLSFGFQREQLPASADIEQQQQSGGVPGQASESQLQGQTGAADAAGLAGMSREQAEQVAEQELQRVFDKADFRRLEVLGQFNLGFILARLDRDLFIIDQHASDEKHNFERLQRITTLNRQPLLAPQPLDLSPTEALTVRDNLEVFRQNGFEFRDEPGTGRLLLTAVPFSKNITFGPADVAELVSLLDSGAAPVLAVGGGSASAARSAPGAVVRPSRVRAMLASRACRSSIMIGKALHPRTMRQILDHLANLEAPWNCPHGRPTMRHLALLPPPQPPLQP</sequence>
<dbReference type="Pfam" id="PF13589">
    <property type="entry name" value="HATPase_c_3"/>
    <property type="match status" value="1"/>
</dbReference>
<dbReference type="FunFam" id="3.30.565.10:FF:000014">
    <property type="entry name" value="Mismatch repair endonuclease pms1, putative"/>
    <property type="match status" value="1"/>
</dbReference>
<dbReference type="GO" id="GO:0005524">
    <property type="term" value="F:ATP binding"/>
    <property type="evidence" value="ECO:0007669"/>
    <property type="project" value="InterPro"/>
</dbReference>
<dbReference type="SUPFAM" id="SSF54211">
    <property type="entry name" value="Ribosomal protein S5 domain 2-like"/>
    <property type="match status" value="1"/>
</dbReference>
<comment type="similarity">
    <text evidence="1">Belongs to the DNA mismatch repair MutL/HexB family.</text>
</comment>
<dbReference type="AlphaFoldDB" id="A0A2P6TIY1"/>
<evidence type="ECO:0000313" key="7">
    <source>
        <dbReference type="Proteomes" id="UP000239899"/>
    </source>
</evidence>
<dbReference type="Gene3D" id="3.30.565.10">
    <property type="entry name" value="Histidine kinase-like ATPase, C-terminal domain"/>
    <property type="match status" value="1"/>
</dbReference>
<evidence type="ECO:0000256" key="1">
    <source>
        <dbReference type="ARBA" id="ARBA00006082"/>
    </source>
</evidence>
<dbReference type="InterPro" id="IPR036890">
    <property type="entry name" value="HATPase_C_sf"/>
</dbReference>
<dbReference type="GO" id="GO:0032389">
    <property type="term" value="C:MutLalpha complex"/>
    <property type="evidence" value="ECO:0007669"/>
    <property type="project" value="TreeGrafter"/>
</dbReference>
<dbReference type="STRING" id="3076.A0A2P6TIY1"/>
<dbReference type="CDD" id="cd16926">
    <property type="entry name" value="HATPase_MutL-MLH-PMS-like"/>
    <property type="match status" value="1"/>
</dbReference>